<evidence type="ECO:0000313" key="3">
    <source>
        <dbReference type="Proteomes" id="UP000671908"/>
    </source>
</evidence>
<accession>A0A975F4M4</accession>
<keyword evidence="3" id="KW-1185">Reference proteome</keyword>
<dbReference type="KEGG" id="tpav:HRQ91_07900"/>
<keyword evidence="1" id="KW-0812">Transmembrane</keyword>
<protein>
    <submittedName>
        <fullName evidence="2">Uncharacterized protein</fullName>
    </submittedName>
</protein>
<dbReference type="EMBL" id="CP054142">
    <property type="protein sequence ID" value="QTQ14381.1"/>
    <property type="molecule type" value="Genomic_DNA"/>
</dbReference>
<name>A0A975F4M4_9SPIR</name>
<keyword evidence="1" id="KW-0472">Membrane</keyword>
<keyword evidence="1" id="KW-1133">Transmembrane helix</keyword>
<evidence type="ECO:0000256" key="1">
    <source>
        <dbReference type="SAM" id="Phobius"/>
    </source>
</evidence>
<sequence>MFLFLLLFFPFVLVAASVIKGSFKEYFVPAVLGAFAGIFTCLIYTFFIFPSSSFSFGFASNFARILFKNIFLPMFLSGAALFLLLKDPLETRIKALFPYWIVFYALFIPCTTISGKTDFSFFELFLRPVLYVSMLVMFDGVWDFFLLKRIKAEDKTAASDYGARDEVFGIDRHRSGDVKNIIMLCLALLSVLSFPAAVETLRFIGAPRPVWILMFVVYAAAAVYAACKVQTHFRREK</sequence>
<reference evidence="2 3" key="1">
    <citation type="journal article" date="2021" name="Microbiol. Resour. Announc.">
        <title>Complete Genome Sequences of Three Human Oral Treponema parvum Isolates.</title>
        <authorList>
            <person name="Zeng H."/>
            <person name="Watt R.M."/>
        </authorList>
    </citation>
    <scope>NUCLEOTIDE SEQUENCE [LARGE SCALE GENOMIC DNA]</scope>
    <source>
        <strain evidence="2 3">ATCC 700770</strain>
    </source>
</reference>
<feature type="transmembrane region" description="Helical" evidence="1">
    <location>
        <begin position="26"/>
        <end position="49"/>
    </location>
</feature>
<feature type="transmembrane region" description="Helical" evidence="1">
    <location>
        <begin position="181"/>
        <end position="198"/>
    </location>
</feature>
<proteinExistence type="predicted"/>
<dbReference type="AlphaFoldDB" id="A0A975F4M4"/>
<gene>
    <name evidence="2" type="ORF">HRQ91_07900</name>
</gene>
<feature type="transmembrane region" description="Helical" evidence="1">
    <location>
        <begin position="129"/>
        <end position="147"/>
    </location>
</feature>
<feature type="transmembrane region" description="Helical" evidence="1">
    <location>
        <begin position="210"/>
        <end position="227"/>
    </location>
</feature>
<organism evidence="2 3">
    <name type="scientific">Treponema parvum</name>
    <dbReference type="NCBI Taxonomy" id="138851"/>
    <lineage>
        <taxon>Bacteria</taxon>
        <taxon>Pseudomonadati</taxon>
        <taxon>Spirochaetota</taxon>
        <taxon>Spirochaetia</taxon>
        <taxon>Spirochaetales</taxon>
        <taxon>Treponemataceae</taxon>
        <taxon>Treponema</taxon>
    </lineage>
</organism>
<dbReference type="Proteomes" id="UP000671908">
    <property type="component" value="Chromosome"/>
</dbReference>
<dbReference type="RefSeq" id="WP_210119046.1">
    <property type="nucleotide sequence ID" value="NZ_CP054142.1"/>
</dbReference>
<evidence type="ECO:0000313" key="2">
    <source>
        <dbReference type="EMBL" id="QTQ14381.1"/>
    </source>
</evidence>
<feature type="transmembrane region" description="Helical" evidence="1">
    <location>
        <begin position="61"/>
        <end position="85"/>
    </location>
</feature>